<dbReference type="PROSITE" id="PS50928">
    <property type="entry name" value="ABC_TM1"/>
    <property type="match status" value="1"/>
</dbReference>
<feature type="transmembrane region" description="Helical" evidence="7">
    <location>
        <begin position="87"/>
        <end position="111"/>
    </location>
</feature>
<feature type="domain" description="ABC transmembrane type-1" evidence="8">
    <location>
        <begin position="88"/>
        <end position="278"/>
    </location>
</feature>
<proteinExistence type="inferred from homology"/>
<evidence type="ECO:0000256" key="3">
    <source>
        <dbReference type="ARBA" id="ARBA00022475"/>
    </source>
</evidence>
<dbReference type="Proteomes" id="UP000295718">
    <property type="component" value="Unassembled WGS sequence"/>
</dbReference>
<feature type="transmembrane region" description="Helical" evidence="7">
    <location>
        <begin position="21"/>
        <end position="44"/>
    </location>
</feature>
<keyword evidence="2 7" id="KW-0813">Transport</keyword>
<keyword evidence="10" id="KW-1185">Reference proteome</keyword>
<feature type="transmembrane region" description="Helical" evidence="7">
    <location>
        <begin position="198"/>
        <end position="220"/>
    </location>
</feature>
<dbReference type="InterPro" id="IPR035906">
    <property type="entry name" value="MetI-like_sf"/>
</dbReference>
<feature type="transmembrane region" description="Helical" evidence="7">
    <location>
        <begin position="257"/>
        <end position="277"/>
    </location>
</feature>
<evidence type="ECO:0000313" key="10">
    <source>
        <dbReference type="Proteomes" id="UP000295718"/>
    </source>
</evidence>
<dbReference type="PANTHER" id="PTHR43744:SF12">
    <property type="entry name" value="ABC TRANSPORTER PERMEASE PROTEIN MG189-RELATED"/>
    <property type="match status" value="1"/>
</dbReference>
<comment type="similarity">
    <text evidence="7">Belongs to the binding-protein-dependent transport system permease family.</text>
</comment>
<dbReference type="GO" id="GO:0005886">
    <property type="term" value="C:plasma membrane"/>
    <property type="evidence" value="ECO:0007669"/>
    <property type="project" value="UniProtKB-SubCell"/>
</dbReference>
<dbReference type="InterPro" id="IPR000515">
    <property type="entry name" value="MetI-like"/>
</dbReference>
<evidence type="ECO:0000256" key="4">
    <source>
        <dbReference type="ARBA" id="ARBA00022692"/>
    </source>
</evidence>
<dbReference type="PANTHER" id="PTHR43744">
    <property type="entry name" value="ABC TRANSPORTER PERMEASE PROTEIN MG189-RELATED-RELATED"/>
    <property type="match status" value="1"/>
</dbReference>
<evidence type="ECO:0000259" key="8">
    <source>
        <dbReference type="PROSITE" id="PS50928"/>
    </source>
</evidence>
<evidence type="ECO:0000256" key="2">
    <source>
        <dbReference type="ARBA" id="ARBA00022448"/>
    </source>
</evidence>
<evidence type="ECO:0000256" key="1">
    <source>
        <dbReference type="ARBA" id="ARBA00004651"/>
    </source>
</evidence>
<keyword evidence="6 7" id="KW-0472">Membrane</keyword>
<organism evidence="9 10">
    <name type="scientific">Kineothrix alysoides</name>
    <dbReference type="NCBI Taxonomy" id="1469948"/>
    <lineage>
        <taxon>Bacteria</taxon>
        <taxon>Bacillati</taxon>
        <taxon>Bacillota</taxon>
        <taxon>Clostridia</taxon>
        <taxon>Lachnospirales</taxon>
        <taxon>Lachnospiraceae</taxon>
        <taxon>Kineothrix</taxon>
    </lineage>
</organism>
<dbReference type="SUPFAM" id="SSF161098">
    <property type="entry name" value="MetI-like"/>
    <property type="match status" value="1"/>
</dbReference>
<dbReference type="AlphaFoldDB" id="A0A4R1QNG4"/>
<accession>A0A4R1QNG4</accession>
<dbReference type="RefSeq" id="WP_081905922.1">
    <property type="nucleotide sequence ID" value="NZ_JPNB01000001.1"/>
</dbReference>
<comment type="subcellular location">
    <subcellularLocation>
        <location evidence="1 7">Cell membrane</location>
        <topology evidence="1 7">Multi-pass membrane protein</topology>
    </subcellularLocation>
</comment>
<dbReference type="STRING" id="1469948.GCA_000732725_01697"/>
<dbReference type="Pfam" id="PF00528">
    <property type="entry name" value="BPD_transp_1"/>
    <property type="match status" value="1"/>
</dbReference>
<name>A0A4R1QNG4_9FIRM</name>
<dbReference type="Gene3D" id="1.10.3720.10">
    <property type="entry name" value="MetI-like"/>
    <property type="match status" value="1"/>
</dbReference>
<sequence>MKRIKKKQEDSFAYPNTKKDGWIAFGILMLFAVITLIPLGWILISSFKLDVEIQQAGGFLLLPKTWTLNNFKELLSFSNKQLPIYKWFVNSLIVSGSQTIIAVIIYAMSAYAYAKLHFKGRDVIFLGIMFLSSFPAITNIIPLYKIMHVFGWLNGPLALIAPGLAGIMNIFLIRQFMYAIPDVILESARIDGAGEWRIFTKIVIPTCKPILIAVGLFTFTGSWNDFLWPSIAINAIDNLTLTAGLQLVKGVFGTIQVARLCTVATIAIIPMVILYLFTQKYFVKGISLSAGVKG</sequence>
<feature type="transmembrane region" description="Helical" evidence="7">
    <location>
        <begin position="123"/>
        <end position="144"/>
    </location>
</feature>
<evidence type="ECO:0000256" key="5">
    <source>
        <dbReference type="ARBA" id="ARBA00022989"/>
    </source>
</evidence>
<keyword evidence="4 7" id="KW-0812">Transmembrane</keyword>
<evidence type="ECO:0000256" key="7">
    <source>
        <dbReference type="RuleBase" id="RU363032"/>
    </source>
</evidence>
<keyword evidence="3" id="KW-1003">Cell membrane</keyword>
<reference evidence="9 10" key="1">
    <citation type="submission" date="2019-03" db="EMBL/GenBank/DDBJ databases">
        <title>Genomic Encyclopedia of Type Strains, Phase IV (KMG-IV): sequencing the most valuable type-strain genomes for metagenomic binning, comparative biology and taxonomic classification.</title>
        <authorList>
            <person name="Goeker M."/>
        </authorList>
    </citation>
    <scope>NUCLEOTIDE SEQUENCE [LARGE SCALE GENOMIC DNA]</scope>
    <source>
        <strain evidence="9 10">DSM 100556</strain>
    </source>
</reference>
<gene>
    <name evidence="9" type="ORF">EDD76_1259</name>
</gene>
<feature type="transmembrane region" description="Helical" evidence="7">
    <location>
        <begin position="156"/>
        <end position="177"/>
    </location>
</feature>
<evidence type="ECO:0000256" key="6">
    <source>
        <dbReference type="ARBA" id="ARBA00023136"/>
    </source>
</evidence>
<keyword evidence="5 7" id="KW-1133">Transmembrane helix</keyword>
<protein>
    <submittedName>
        <fullName evidence="9">Multiple sugar transport system permease protein</fullName>
    </submittedName>
</protein>
<dbReference type="GO" id="GO:0055085">
    <property type="term" value="P:transmembrane transport"/>
    <property type="evidence" value="ECO:0007669"/>
    <property type="project" value="InterPro"/>
</dbReference>
<dbReference type="EMBL" id="SLUO01000025">
    <property type="protein sequence ID" value="TCL53815.1"/>
    <property type="molecule type" value="Genomic_DNA"/>
</dbReference>
<comment type="caution">
    <text evidence="9">The sequence shown here is derived from an EMBL/GenBank/DDBJ whole genome shotgun (WGS) entry which is preliminary data.</text>
</comment>
<dbReference type="CDD" id="cd06261">
    <property type="entry name" value="TM_PBP2"/>
    <property type="match status" value="1"/>
</dbReference>
<keyword evidence="9" id="KW-0762">Sugar transport</keyword>
<evidence type="ECO:0000313" key="9">
    <source>
        <dbReference type="EMBL" id="TCL53815.1"/>
    </source>
</evidence>
<dbReference type="OrthoDB" id="187395at2"/>